<dbReference type="PIRSF" id="PIRSF006487">
    <property type="entry name" value="GcvT"/>
    <property type="match status" value="1"/>
</dbReference>
<sequence length="288" mass="30957">MMKTLLPFFGVVRVSGEDRQTFLHGQLSNDINHLQTGQACYATYNTPKGRVIANMIVVNRGGDLLLIMAQDLLEATVKRLRMFVLRAKAVFEILEDYAVGAELEASAEPLAAQEPSLAFTAECGSDGICSVVLPHRGILHIAPKNALPPYDAAAENAWRLHEIRSGYPWICAATKETAVAQMLNQHIIGGVHFKKGCYPGQEIIARAQYRGQVKRGLAVLSGNSAAEAGILLAADGEEAGIVLDSVQDSENFTALAVIKFSAAQKTLSAPNGGSFKAVRTFFKTEGAE</sequence>
<protein>
    <submittedName>
        <fullName evidence="1">Uncharacterized protein</fullName>
    </submittedName>
</protein>
<dbReference type="Gene3D" id="3.30.70.1400">
    <property type="entry name" value="Aminomethyltransferase beta-barrel domains"/>
    <property type="match status" value="1"/>
</dbReference>
<dbReference type="Gene3D" id="2.40.30.160">
    <property type="match status" value="1"/>
</dbReference>
<evidence type="ECO:0000313" key="2">
    <source>
        <dbReference type="Proteomes" id="UP000002054"/>
    </source>
</evidence>
<name>C6S7A6_NEIML</name>
<organism evidence="1 2">
    <name type="scientific">Neisseria meningitidis (strain alpha14)</name>
    <dbReference type="NCBI Taxonomy" id="662598"/>
    <lineage>
        <taxon>Bacteria</taxon>
        <taxon>Pseudomonadati</taxon>
        <taxon>Pseudomonadota</taxon>
        <taxon>Betaproteobacteria</taxon>
        <taxon>Neisseriales</taxon>
        <taxon>Neisseriaceae</taxon>
        <taxon>Neisseria</taxon>
    </lineage>
</organism>
<dbReference type="GO" id="GO:0016226">
    <property type="term" value="P:iron-sulfur cluster assembly"/>
    <property type="evidence" value="ECO:0007669"/>
    <property type="project" value="TreeGrafter"/>
</dbReference>
<proteinExistence type="predicted"/>
<dbReference type="PANTHER" id="PTHR22602:SF0">
    <property type="entry name" value="TRANSFERASE CAF17, MITOCHONDRIAL-RELATED"/>
    <property type="match status" value="1"/>
</dbReference>
<dbReference type="SUPFAM" id="SSF103025">
    <property type="entry name" value="Folate-binding domain"/>
    <property type="match status" value="1"/>
</dbReference>
<dbReference type="InterPro" id="IPR017703">
    <property type="entry name" value="YgfZ/GCV_T_CS"/>
</dbReference>
<dbReference type="Proteomes" id="UP000002054">
    <property type="component" value="Chromosome"/>
</dbReference>
<evidence type="ECO:0000313" key="1">
    <source>
        <dbReference type="EMBL" id="CBA06179.1"/>
    </source>
</evidence>
<dbReference type="AlphaFoldDB" id="C6S7A6"/>
<dbReference type="InterPro" id="IPR045179">
    <property type="entry name" value="YgfZ/GcvT"/>
</dbReference>
<dbReference type="PANTHER" id="PTHR22602">
    <property type="entry name" value="TRANSFERASE CAF17, MITOCHONDRIAL-RELATED"/>
    <property type="match status" value="1"/>
</dbReference>
<dbReference type="KEGG" id="nmi:NMO_1104"/>
<dbReference type="EMBL" id="AM889136">
    <property type="protein sequence ID" value="CBA06179.1"/>
    <property type="molecule type" value="Genomic_DNA"/>
</dbReference>
<dbReference type="HOGENOM" id="CLU_007884_6_2_4"/>
<accession>C6S7A6</accession>
<reference evidence="1 2" key="1">
    <citation type="journal article" date="2008" name="Proc. Natl. Acad. Sci. U.S.A.">
        <title>Whole-genome comparison of disease and carriage strains provides insights into virulence evolution in Neisseria meningitidis.</title>
        <authorList>
            <person name="Schoen C."/>
            <person name="Blom J."/>
            <person name="Claus H."/>
            <person name="Schramm-Glueck A."/>
            <person name="Brandt P."/>
            <person name="Mueller T."/>
            <person name="Goesmann A."/>
            <person name="Joseph B."/>
            <person name="Konietzny S."/>
            <person name="Kurzai O."/>
            <person name="Schmitt C."/>
            <person name="Friedrich T."/>
            <person name="Linke B."/>
            <person name="Vogel U."/>
            <person name="Frosch M."/>
        </authorList>
    </citation>
    <scope>NUCLEOTIDE SEQUENCE [LARGE SCALE GENOMIC DNA]</scope>
    <source>
        <strain evidence="2">alpha14</strain>
    </source>
</reference>
<gene>
    <name evidence="1" type="ordered locus">NMO_1104</name>
</gene>
<dbReference type="NCBIfam" id="TIGR03317">
    <property type="entry name" value="ygfZ_signature"/>
    <property type="match status" value="1"/>
</dbReference>